<name>A0ABD2P6Y0_9CUCU</name>
<evidence type="ECO:0000313" key="2">
    <source>
        <dbReference type="Proteomes" id="UP001516400"/>
    </source>
</evidence>
<reference evidence="1 2" key="1">
    <citation type="journal article" date="2021" name="BMC Biol.">
        <title>Horizontally acquired antibacterial genes associated with adaptive radiation of ladybird beetles.</title>
        <authorList>
            <person name="Li H.S."/>
            <person name="Tang X.F."/>
            <person name="Huang Y.H."/>
            <person name="Xu Z.Y."/>
            <person name="Chen M.L."/>
            <person name="Du X.Y."/>
            <person name="Qiu B.Y."/>
            <person name="Chen P.T."/>
            <person name="Zhang W."/>
            <person name="Slipinski A."/>
            <person name="Escalona H.E."/>
            <person name="Waterhouse R.M."/>
            <person name="Zwick A."/>
            <person name="Pang H."/>
        </authorList>
    </citation>
    <scope>NUCLEOTIDE SEQUENCE [LARGE SCALE GENOMIC DNA]</scope>
    <source>
        <strain evidence="1">SYSU2018</strain>
    </source>
</reference>
<sequence>MRIPTTSHKFCEQIAMDIVGPLPITNNGNLTKFIRTYAMDSHDAKTTAIHLFQHTPYTCTYFYFIENIYMDFNQATTSSIKLGLLWPKIAETGLLSATNLDFTEKRGIS</sequence>
<accession>A0ABD2P6Y0</accession>
<comment type="caution">
    <text evidence="1">The sequence shown here is derived from an EMBL/GenBank/DDBJ whole genome shotgun (WGS) entry which is preliminary data.</text>
</comment>
<evidence type="ECO:0000313" key="1">
    <source>
        <dbReference type="EMBL" id="KAL3286683.1"/>
    </source>
</evidence>
<keyword evidence="2" id="KW-1185">Reference proteome</keyword>
<dbReference type="EMBL" id="JABFTP020000185">
    <property type="protein sequence ID" value="KAL3286683.1"/>
    <property type="molecule type" value="Genomic_DNA"/>
</dbReference>
<gene>
    <name evidence="1" type="ORF">HHI36_001180</name>
</gene>
<organism evidence="1 2">
    <name type="scientific">Cryptolaemus montrouzieri</name>
    <dbReference type="NCBI Taxonomy" id="559131"/>
    <lineage>
        <taxon>Eukaryota</taxon>
        <taxon>Metazoa</taxon>
        <taxon>Ecdysozoa</taxon>
        <taxon>Arthropoda</taxon>
        <taxon>Hexapoda</taxon>
        <taxon>Insecta</taxon>
        <taxon>Pterygota</taxon>
        <taxon>Neoptera</taxon>
        <taxon>Endopterygota</taxon>
        <taxon>Coleoptera</taxon>
        <taxon>Polyphaga</taxon>
        <taxon>Cucujiformia</taxon>
        <taxon>Coccinelloidea</taxon>
        <taxon>Coccinellidae</taxon>
        <taxon>Scymninae</taxon>
        <taxon>Scymnini</taxon>
        <taxon>Cryptolaemus</taxon>
    </lineage>
</organism>
<dbReference type="AlphaFoldDB" id="A0ABD2P6Y0"/>
<proteinExistence type="predicted"/>
<protein>
    <submittedName>
        <fullName evidence="1">Uncharacterized protein</fullName>
    </submittedName>
</protein>
<dbReference type="Proteomes" id="UP001516400">
    <property type="component" value="Unassembled WGS sequence"/>
</dbReference>